<reference evidence="6 7" key="1">
    <citation type="journal article" date="2003" name="Int. J. Syst. Evol. Microbiol.">
        <title>Halobacillus salinus sp. nov., isolated from a salt lake on the coast of the East Sea in Korea.</title>
        <authorList>
            <person name="Yoon J.H."/>
            <person name="Kang K.H."/>
            <person name="Park Y.H."/>
        </authorList>
    </citation>
    <scope>NUCLEOTIDE SEQUENCE [LARGE SCALE GENOMIC DNA]</scope>
    <source>
        <strain evidence="6 7">HSL-3</strain>
    </source>
</reference>
<dbReference type="PANTHER" id="PTHR30385:SF7">
    <property type="entry name" value="RNA POLYMERASE SIGMA FACTOR FLIA"/>
    <property type="match status" value="1"/>
</dbReference>
<comment type="caution">
    <text evidence="6">The sequence shown here is derived from an EMBL/GenBank/DDBJ whole genome shotgun (WGS) entry which is preliminary data.</text>
</comment>
<evidence type="ECO:0000256" key="4">
    <source>
        <dbReference type="ARBA" id="ARBA00023163"/>
    </source>
</evidence>
<proteinExistence type="predicted"/>
<organism evidence="6 7">
    <name type="scientific">Halobacillus salinus</name>
    <dbReference type="NCBI Taxonomy" id="192814"/>
    <lineage>
        <taxon>Bacteria</taxon>
        <taxon>Bacillati</taxon>
        <taxon>Bacillota</taxon>
        <taxon>Bacilli</taxon>
        <taxon>Bacillales</taxon>
        <taxon>Bacillaceae</taxon>
        <taxon>Halobacillus</taxon>
    </lineage>
</organism>
<keyword evidence="7" id="KW-1185">Reference proteome</keyword>
<dbReference type="InterPro" id="IPR014284">
    <property type="entry name" value="RNA_pol_sigma-70_dom"/>
</dbReference>
<dbReference type="InterPro" id="IPR013324">
    <property type="entry name" value="RNA_pol_sigma_r3/r4-like"/>
</dbReference>
<keyword evidence="3" id="KW-0238">DNA-binding</keyword>
<sequence length="189" mass="22112">MDEVVRHFFDKFPDLKGNQAVETFIRMPEHREVIEEYLRNPIENNRLALDQTFKAYYFDVRFTSYVSTSLYFQSVNFDKRARRFAGRNALTLDQPIGDGEGTTFKDQIADPNGEYFLKEDNLEACVEDEKLIKALATLTDRQRRILNLAYFKQWSDTAIANEFDVTQQSISKSHRTALMKLKNEMTKGE</sequence>
<dbReference type="STRING" id="192814.GCA_900166575_02543"/>
<dbReference type="AlphaFoldDB" id="A0A4Z0GWG5"/>
<evidence type="ECO:0000256" key="2">
    <source>
        <dbReference type="ARBA" id="ARBA00023082"/>
    </source>
</evidence>
<dbReference type="Gene3D" id="1.20.140.160">
    <property type="match status" value="1"/>
</dbReference>
<dbReference type="Proteomes" id="UP000297982">
    <property type="component" value="Unassembled WGS sequence"/>
</dbReference>
<keyword evidence="2" id="KW-0731">Sigma factor</keyword>
<dbReference type="PANTHER" id="PTHR30385">
    <property type="entry name" value="SIGMA FACTOR F FLAGELLAR"/>
    <property type="match status" value="1"/>
</dbReference>
<evidence type="ECO:0000313" key="6">
    <source>
        <dbReference type="EMBL" id="TGB01310.1"/>
    </source>
</evidence>
<evidence type="ECO:0000256" key="3">
    <source>
        <dbReference type="ARBA" id="ARBA00023125"/>
    </source>
</evidence>
<dbReference type="EMBL" id="SRJC01000007">
    <property type="protein sequence ID" value="TGB01310.1"/>
    <property type="molecule type" value="Genomic_DNA"/>
</dbReference>
<dbReference type="InterPro" id="IPR007630">
    <property type="entry name" value="RNA_pol_sigma70_r4"/>
</dbReference>
<dbReference type="GO" id="GO:0003677">
    <property type="term" value="F:DNA binding"/>
    <property type="evidence" value="ECO:0007669"/>
    <property type="project" value="UniProtKB-KW"/>
</dbReference>
<dbReference type="SUPFAM" id="SSF88659">
    <property type="entry name" value="Sigma3 and sigma4 domains of RNA polymerase sigma factors"/>
    <property type="match status" value="1"/>
</dbReference>
<protein>
    <submittedName>
        <fullName evidence="6">Sigma-70 family RNA polymerase sigma factor</fullName>
    </submittedName>
</protein>
<name>A0A4Z0GWG5_9BACI</name>
<keyword evidence="4" id="KW-0804">Transcription</keyword>
<evidence type="ECO:0000313" key="7">
    <source>
        <dbReference type="Proteomes" id="UP000297982"/>
    </source>
</evidence>
<dbReference type="GO" id="GO:0006352">
    <property type="term" value="P:DNA-templated transcription initiation"/>
    <property type="evidence" value="ECO:0007669"/>
    <property type="project" value="InterPro"/>
</dbReference>
<dbReference type="CDD" id="cd06171">
    <property type="entry name" value="Sigma70_r4"/>
    <property type="match status" value="1"/>
</dbReference>
<evidence type="ECO:0000256" key="1">
    <source>
        <dbReference type="ARBA" id="ARBA00023015"/>
    </source>
</evidence>
<feature type="domain" description="RNA polymerase sigma-70 region 4" evidence="5">
    <location>
        <begin position="134"/>
        <end position="182"/>
    </location>
</feature>
<dbReference type="GO" id="GO:0016987">
    <property type="term" value="F:sigma factor activity"/>
    <property type="evidence" value="ECO:0007669"/>
    <property type="project" value="UniProtKB-KW"/>
</dbReference>
<dbReference type="RefSeq" id="WP_135328608.1">
    <property type="nucleotide sequence ID" value="NZ_SRJC01000007.1"/>
</dbReference>
<dbReference type="NCBIfam" id="TIGR02937">
    <property type="entry name" value="sigma70-ECF"/>
    <property type="match status" value="1"/>
</dbReference>
<keyword evidence="1" id="KW-0805">Transcription regulation</keyword>
<dbReference type="Pfam" id="PF04545">
    <property type="entry name" value="Sigma70_r4"/>
    <property type="match status" value="1"/>
</dbReference>
<evidence type="ECO:0000259" key="5">
    <source>
        <dbReference type="Pfam" id="PF04545"/>
    </source>
</evidence>
<accession>A0A4Z0GWG5</accession>
<gene>
    <name evidence="6" type="ORF">E4663_17730</name>
</gene>